<dbReference type="Pfam" id="PF02373">
    <property type="entry name" value="JmjC"/>
    <property type="match status" value="1"/>
</dbReference>
<evidence type="ECO:0000256" key="3">
    <source>
        <dbReference type="ARBA" id="ARBA00022723"/>
    </source>
</evidence>
<evidence type="ECO:0000256" key="19">
    <source>
        <dbReference type="ARBA" id="ARBA00047382"/>
    </source>
</evidence>
<evidence type="ECO:0000256" key="20">
    <source>
        <dbReference type="ARBA" id="ARBA00047985"/>
    </source>
</evidence>
<organism evidence="26 27">
    <name type="scientific">Muntiacus muntjak</name>
    <name type="common">Barking deer</name>
    <name type="synonym">Indian muntjac</name>
    <dbReference type="NCBI Taxonomy" id="9888"/>
    <lineage>
        <taxon>Eukaryota</taxon>
        <taxon>Metazoa</taxon>
        <taxon>Chordata</taxon>
        <taxon>Craniata</taxon>
        <taxon>Vertebrata</taxon>
        <taxon>Euteleostomi</taxon>
        <taxon>Mammalia</taxon>
        <taxon>Eutheria</taxon>
        <taxon>Laurasiatheria</taxon>
        <taxon>Artiodactyla</taxon>
        <taxon>Ruminantia</taxon>
        <taxon>Pecora</taxon>
        <taxon>Cervidae</taxon>
        <taxon>Muntiacinae</taxon>
        <taxon>Muntiacus</taxon>
    </lineage>
</organism>
<keyword evidence="6" id="KW-0560">Oxidoreductase</keyword>
<dbReference type="EMBL" id="VCEA01000001">
    <property type="protein sequence ID" value="KAB0359512.1"/>
    <property type="molecule type" value="Genomic_DNA"/>
</dbReference>
<dbReference type="Proteomes" id="UP000326458">
    <property type="component" value="Unassembled WGS sequence"/>
</dbReference>
<dbReference type="GO" id="GO:0005737">
    <property type="term" value="C:cytoplasm"/>
    <property type="evidence" value="ECO:0007669"/>
    <property type="project" value="TreeGrafter"/>
</dbReference>
<comment type="caution">
    <text evidence="26">The sequence shown here is derived from an EMBL/GenBank/DDBJ whole genome shotgun (WGS) entry which is preliminary data.</text>
</comment>
<comment type="catalytic activity">
    <reaction evidence="22">
        <text>L-lysyl-[protein] + 2-oxoglutarate + O2 = (5S)-5-hydroxy-L-lysyl-[protein] + succinate + CO2</text>
        <dbReference type="Rhea" id="RHEA:58360"/>
        <dbReference type="Rhea" id="RHEA-COMP:9752"/>
        <dbReference type="Rhea" id="RHEA-COMP:15144"/>
        <dbReference type="ChEBI" id="CHEBI:15379"/>
        <dbReference type="ChEBI" id="CHEBI:16526"/>
        <dbReference type="ChEBI" id="CHEBI:16810"/>
        <dbReference type="ChEBI" id="CHEBI:29969"/>
        <dbReference type="ChEBI" id="CHEBI:30031"/>
        <dbReference type="ChEBI" id="CHEBI:141843"/>
    </reaction>
</comment>
<dbReference type="AlphaFoldDB" id="A0A5N3WCS1"/>
<evidence type="ECO:0000256" key="7">
    <source>
        <dbReference type="ARBA" id="ARBA00023004"/>
    </source>
</evidence>
<evidence type="ECO:0000256" key="2">
    <source>
        <dbReference type="ARBA" id="ARBA00004123"/>
    </source>
</evidence>
<dbReference type="GO" id="GO:0005634">
    <property type="term" value="C:nucleus"/>
    <property type="evidence" value="ECO:0007669"/>
    <property type="project" value="UniProtKB-SubCell"/>
</dbReference>
<protein>
    <recommendedName>
        <fullName evidence="12">Bifunctional arginine demethylase and lysyl-hydroxylase JMJD6</fullName>
    </recommendedName>
    <alternativeName>
        <fullName evidence="13">Histone arginine demethylase JMJD6</fullName>
    </alternativeName>
    <alternativeName>
        <fullName evidence="16">JmjC domain-containing protein 6</fullName>
    </alternativeName>
    <alternativeName>
        <fullName evidence="15">Jumonji domain-containing protein 6</fullName>
    </alternativeName>
    <alternativeName>
        <fullName evidence="14">Lysyl-hydroxylase JMJD6</fullName>
    </alternativeName>
    <alternativeName>
        <fullName evidence="18">Peptide-lysine 5-dioxygenase JMJD6</fullName>
    </alternativeName>
    <alternativeName>
        <fullName evidence="17">Phosphatidylserine receptor</fullName>
    </alternativeName>
</protein>
<dbReference type="SUPFAM" id="SSF51197">
    <property type="entry name" value="Clavaminate synthase-like"/>
    <property type="match status" value="1"/>
</dbReference>
<gene>
    <name evidence="26" type="ORF">FD754_003668</name>
</gene>
<comment type="catalytic activity">
    <reaction evidence="19">
        <text>N(omega),N(omega)'-dimethyl-L-arginyl-[protein] + 2 2-oxoglutarate + 2 O2 = L-arginyl-[protein] + 2 formaldehyde + 2 succinate + 2 CO2</text>
        <dbReference type="Rhea" id="RHEA:58348"/>
        <dbReference type="Rhea" id="RHEA-COMP:10532"/>
        <dbReference type="Rhea" id="RHEA-COMP:11992"/>
        <dbReference type="ChEBI" id="CHEBI:15379"/>
        <dbReference type="ChEBI" id="CHEBI:16526"/>
        <dbReference type="ChEBI" id="CHEBI:16810"/>
        <dbReference type="ChEBI" id="CHEBI:16842"/>
        <dbReference type="ChEBI" id="CHEBI:29965"/>
        <dbReference type="ChEBI" id="CHEBI:30031"/>
        <dbReference type="ChEBI" id="CHEBI:88221"/>
    </reaction>
</comment>
<evidence type="ECO:0000256" key="14">
    <source>
        <dbReference type="ARBA" id="ARBA00041767"/>
    </source>
</evidence>
<feature type="region of interest" description="Disordered" evidence="24">
    <location>
        <begin position="1"/>
        <end position="20"/>
    </location>
</feature>
<evidence type="ECO:0000256" key="22">
    <source>
        <dbReference type="ARBA" id="ARBA00048645"/>
    </source>
</evidence>
<keyword evidence="5" id="KW-0223">Dioxygenase</keyword>
<dbReference type="GO" id="GO:0046872">
    <property type="term" value="F:metal ion binding"/>
    <property type="evidence" value="ECO:0007669"/>
    <property type="project" value="UniProtKB-KW"/>
</dbReference>
<feature type="compositionally biased region" description="Basic residues" evidence="24">
    <location>
        <begin position="1"/>
        <end position="13"/>
    </location>
</feature>
<evidence type="ECO:0000256" key="12">
    <source>
        <dbReference type="ARBA" id="ARBA00039354"/>
    </source>
</evidence>
<keyword evidence="3" id="KW-0479">Metal-binding</keyword>
<evidence type="ECO:0000259" key="25">
    <source>
        <dbReference type="PROSITE" id="PS51184"/>
    </source>
</evidence>
<evidence type="ECO:0000256" key="11">
    <source>
        <dbReference type="ARBA" id="ARBA00038068"/>
    </source>
</evidence>
<keyword evidence="27" id="KW-1185">Reference proteome</keyword>
<dbReference type="GO" id="GO:0033749">
    <property type="term" value="F:histone H4R3 demethylase activity"/>
    <property type="evidence" value="ECO:0007669"/>
    <property type="project" value="TreeGrafter"/>
</dbReference>
<evidence type="ECO:0000256" key="4">
    <source>
        <dbReference type="ARBA" id="ARBA00022853"/>
    </source>
</evidence>
<evidence type="ECO:0000256" key="5">
    <source>
        <dbReference type="ARBA" id="ARBA00022964"/>
    </source>
</evidence>
<comment type="cofactor">
    <cofactor evidence="1">
        <name>Fe(2+)</name>
        <dbReference type="ChEBI" id="CHEBI:29033"/>
    </cofactor>
</comment>
<name>A0A5N3WCS1_MUNMU</name>
<accession>A0A5N3WCS1</accession>
<comment type="similarity">
    <text evidence="11">Belongs to the JMJD6 family.</text>
</comment>
<dbReference type="Gene3D" id="2.60.120.650">
    <property type="entry name" value="Cupin"/>
    <property type="match status" value="1"/>
</dbReference>
<comment type="subunit">
    <text evidence="23">Homooligomerizes; requires lysyl-hydroxylase activity. Interacts with LUC7L2, LUC7L3 and U2AF2/U2AF65. Interacts with CDK9 and CCNT1; the interaction is direct with CDK9 and associates the P-TEFb complex when active. Interacts (via JmjC and N-terminal domains) with BRD4 (via NET domain); the interaction is stronger in presence of ssRNA and recruits JMJD6 on distal enhancers. Interacts with ARGLU1; interaction may be involved in ARGLU1-mediated modulation of alternative splicing.</text>
</comment>
<dbReference type="PROSITE" id="PS51184">
    <property type="entry name" value="JMJC"/>
    <property type="match status" value="1"/>
</dbReference>
<keyword evidence="10" id="KW-0539">Nucleus</keyword>
<evidence type="ECO:0000256" key="17">
    <source>
        <dbReference type="ARBA" id="ARBA00042876"/>
    </source>
</evidence>
<evidence type="ECO:0000256" key="16">
    <source>
        <dbReference type="ARBA" id="ARBA00042860"/>
    </source>
</evidence>
<proteinExistence type="inferred from homology"/>
<keyword evidence="4" id="KW-0156">Chromatin regulator</keyword>
<dbReference type="GO" id="GO:0006909">
    <property type="term" value="P:phagocytosis"/>
    <property type="evidence" value="ECO:0007669"/>
    <property type="project" value="TreeGrafter"/>
</dbReference>
<evidence type="ECO:0000313" key="26">
    <source>
        <dbReference type="EMBL" id="KAB0359512.1"/>
    </source>
</evidence>
<evidence type="ECO:0000256" key="1">
    <source>
        <dbReference type="ARBA" id="ARBA00001954"/>
    </source>
</evidence>
<evidence type="ECO:0000256" key="10">
    <source>
        <dbReference type="ARBA" id="ARBA00023242"/>
    </source>
</evidence>
<keyword evidence="7" id="KW-0408">Iron</keyword>
<evidence type="ECO:0000256" key="18">
    <source>
        <dbReference type="ARBA" id="ARBA00042996"/>
    </source>
</evidence>
<dbReference type="InterPro" id="IPR050910">
    <property type="entry name" value="JMJD6_ArgDemeth/LysHydrox"/>
</dbReference>
<dbReference type="GO" id="GO:0106140">
    <property type="term" value="F:P-TEFb complex binding"/>
    <property type="evidence" value="ECO:0007669"/>
    <property type="project" value="TreeGrafter"/>
</dbReference>
<dbReference type="InterPro" id="IPR003347">
    <property type="entry name" value="JmjC_dom"/>
</dbReference>
<evidence type="ECO:0000256" key="24">
    <source>
        <dbReference type="SAM" id="MobiDB-lite"/>
    </source>
</evidence>
<dbReference type="PANTHER" id="PTHR12480">
    <property type="entry name" value="ARGININE DEMETHYLASE AND LYSYL-HYDROXYLASE JMJD"/>
    <property type="match status" value="1"/>
</dbReference>
<reference evidence="26 27" key="1">
    <citation type="submission" date="2019-06" db="EMBL/GenBank/DDBJ databases">
        <title>Discovery of a novel chromosome fission-fusion reversal in muntjac.</title>
        <authorList>
            <person name="Mudd A.B."/>
            <person name="Bredeson J.V."/>
            <person name="Baum R."/>
            <person name="Hockemeyer D."/>
            <person name="Rokhsar D.S."/>
        </authorList>
    </citation>
    <scope>NUCLEOTIDE SEQUENCE [LARGE SCALE GENOMIC DNA]</scope>
    <source>
        <strain evidence="26">UTSW_UCB_Mm</strain>
        <tissue evidence="26">Fibroblast cell line</tissue>
    </source>
</reference>
<evidence type="ECO:0000256" key="23">
    <source>
        <dbReference type="ARBA" id="ARBA00049700"/>
    </source>
</evidence>
<evidence type="ECO:0000256" key="6">
    <source>
        <dbReference type="ARBA" id="ARBA00023002"/>
    </source>
</evidence>
<comment type="catalytic activity">
    <reaction evidence="20">
        <text>a 5'-end methyltriphosphate-guanosine-ribonucleotide-snRNA + 2-oxoglutarate + O2 = a 5'-end triphospho-guanosine-ribonucleotide-snRNA + formaldehyde + succinate + CO2 + H(+)</text>
        <dbReference type="Rhea" id="RHEA:58784"/>
        <dbReference type="Rhea" id="RHEA-COMP:15220"/>
        <dbReference type="Rhea" id="RHEA-COMP:15221"/>
        <dbReference type="ChEBI" id="CHEBI:15378"/>
        <dbReference type="ChEBI" id="CHEBI:15379"/>
        <dbReference type="ChEBI" id="CHEBI:16526"/>
        <dbReference type="ChEBI" id="CHEBI:16810"/>
        <dbReference type="ChEBI" id="CHEBI:16842"/>
        <dbReference type="ChEBI" id="CHEBI:30031"/>
        <dbReference type="ChEBI" id="CHEBI:138278"/>
        <dbReference type="ChEBI" id="CHEBI:142789"/>
    </reaction>
</comment>
<comment type="subcellular location">
    <subcellularLocation>
        <location evidence="2">Nucleus</location>
    </subcellularLocation>
</comment>
<comment type="catalytic activity">
    <reaction evidence="21">
        <text>N(omega),N(omega)'-dimethyl-L-arginyl-[protein] + 2-oxoglutarate + O2 = N(omega)-methyl-L-arginyl-[protein] + formaldehyde + succinate + CO2</text>
        <dbReference type="Rhea" id="RHEA:58472"/>
        <dbReference type="Rhea" id="RHEA-COMP:11990"/>
        <dbReference type="Rhea" id="RHEA-COMP:11992"/>
        <dbReference type="ChEBI" id="CHEBI:15379"/>
        <dbReference type="ChEBI" id="CHEBI:16526"/>
        <dbReference type="ChEBI" id="CHEBI:16810"/>
        <dbReference type="ChEBI" id="CHEBI:16842"/>
        <dbReference type="ChEBI" id="CHEBI:30031"/>
        <dbReference type="ChEBI" id="CHEBI:65280"/>
        <dbReference type="ChEBI" id="CHEBI:88221"/>
    </reaction>
</comment>
<sequence>MNHKRRSASRGKRSAQPEWKDSLDWTQRNYCESFPLNLEAVVDNVERTDGLQLSVEEFAERYERPYKPLVLLNAQEGQSAQKWTLECLKRKYQNQKFKCDKDKDGYSVKMKMEYYIQYMESAHNDSPLYIFDSSYGKHPKRRKLLEDYKVPKFFTNDLLQYGKEKRRAPDRWFVMEPPCSGTGIHINPLETSAWDALVQGHKRWCLFPTSTPKELIKLTHEEGGNQKDEMQLPTWPPQFKPLETLQKPGETVFTVWYWHKDRNLDQWNRIESPEINPRTYGHLIFDKGGKDIQWKKDNLFNKHVHPDVHRSTVCNSQDMEAT</sequence>
<dbReference type="PANTHER" id="PTHR12480:SF32">
    <property type="entry name" value="BIFUNCTIONAL ARGININE DEMETHYLASE AND LYSYL-HYDROXYLASE JMJD6"/>
    <property type="match status" value="1"/>
</dbReference>
<feature type="domain" description="JmjC" evidence="25">
    <location>
        <begin position="139"/>
        <end position="292"/>
    </location>
</feature>
<dbReference type="SMART" id="SM00558">
    <property type="entry name" value="JmjC"/>
    <property type="match status" value="1"/>
</dbReference>
<evidence type="ECO:0000256" key="13">
    <source>
        <dbReference type="ARBA" id="ARBA00041379"/>
    </source>
</evidence>
<evidence type="ECO:0000256" key="21">
    <source>
        <dbReference type="ARBA" id="ARBA00048563"/>
    </source>
</evidence>
<evidence type="ECO:0000256" key="9">
    <source>
        <dbReference type="ARBA" id="ARBA00023163"/>
    </source>
</evidence>
<evidence type="ECO:0000256" key="8">
    <source>
        <dbReference type="ARBA" id="ARBA00023015"/>
    </source>
</evidence>
<keyword evidence="9" id="KW-0804">Transcription</keyword>
<evidence type="ECO:0000256" key="15">
    <source>
        <dbReference type="ARBA" id="ARBA00042719"/>
    </source>
</evidence>
<keyword evidence="8" id="KW-0805">Transcription regulation</keyword>
<evidence type="ECO:0000313" key="27">
    <source>
        <dbReference type="Proteomes" id="UP000326458"/>
    </source>
</evidence>